<evidence type="ECO:0000313" key="3">
    <source>
        <dbReference type="Proteomes" id="UP001160301"/>
    </source>
</evidence>
<evidence type="ECO:0000256" key="1">
    <source>
        <dbReference type="SAM" id="MobiDB-lite"/>
    </source>
</evidence>
<comment type="caution">
    <text evidence="2">The sequence shown here is derived from an EMBL/GenBank/DDBJ whole genome shotgun (WGS) entry which is preliminary data.</text>
</comment>
<feature type="compositionally biased region" description="Pro residues" evidence="1">
    <location>
        <begin position="1"/>
        <end position="18"/>
    </location>
</feature>
<accession>A0ABT6PAP9</accession>
<feature type="compositionally biased region" description="Low complexity" evidence="1">
    <location>
        <begin position="28"/>
        <end position="40"/>
    </location>
</feature>
<dbReference type="EMBL" id="JARZHI010000171">
    <property type="protein sequence ID" value="MDI1437713.1"/>
    <property type="molecule type" value="Genomic_DNA"/>
</dbReference>
<organism evidence="2 3">
    <name type="scientific">Polyangium sorediatum</name>
    <dbReference type="NCBI Taxonomy" id="889274"/>
    <lineage>
        <taxon>Bacteria</taxon>
        <taxon>Pseudomonadati</taxon>
        <taxon>Myxococcota</taxon>
        <taxon>Polyangia</taxon>
        <taxon>Polyangiales</taxon>
        <taxon>Polyangiaceae</taxon>
        <taxon>Polyangium</taxon>
    </lineage>
</organism>
<reference evidence="2 3" key="1">
    <citation type="submission" date="2023-04" db="EMBL/GenBank/DDBJ databases">
        <title>The genome sequence of Polyangium sorediatum DSM14670.</title>
        <authorList>
            <person name="Zhang X."/>
        </authorList>
    </citation>
    <scope>NUCLEOTIDE SEQUENCE [LARGE SCALE GENOMIC DNA]</scope>
    <source>
        <strain evidence="2 3">DSM 14670</strain>
    </source>
</reference>
<dbReference type="Proteomes" id="UP001160301">
    <property type="component" value="Unassembled WGS sequence"/>
</dbReference>
<proteinExistence type="predicted"/>
<sequence>PPAPVAVPPPAPVAPPPLHDAQATLGGLAAASDAAALAAPRPEPATPAPSTPVPVRRRPPASEYVDLIWFDEHAPQRVRQQSAWASYVRDPQRPTEWITGEEPEEPTQAVTDRRDIRRALGRVPPLDAIGMARVMEEAIDEDGIFEQPLVIVNGELVMTCDPLETLKTTVAVASQLAAADKRLKEALDAAEELLQRPRSAAVPLLEGALSRVRQAFAQVNRSLASDYLETTAQRILIEERHYLKRKLFGGEHIGGLLSLGSGSPLPTYMPEVLAEKLPLFPRLRVRAIAEPHPQQDPADNESITLRVLALGRVVQSQPVGRGGR</sequence>
<protein>
    <submittedName>
        <fullName evidence="2">Uncharacterized protein</fullName>
    </submittedName>
</protein>
<gene>
    <name evidence="2" type="ORF">QHF89_49880</name>
</gene>
<feature type="compositionally biased region" description="Pro residues" evidence="1">
    <location>
        <begin position="41"/>
        <end position="52"/>
    </location>
</feature>
<feature type="region of interest" description="Disordered" evidence="1">
    <location>
        <begin position="1"/>
        <end position="58"/>
    </location>
</feature>
<evidence type="ECO:0000313" key="2">
    <source>
        <dbReference type="EMBL" id="MDI1437713.1"/>
    </source>
</evidence>
<name>A0ABT6PAP9_9BACT</name>
<keyword evidence="3" id="KW-1185">Reference proteome</keyword>
<feature type="non-terminal residue" evidence="2">
    <location>
        <position position="1"/>
    </location>
</feature>